<dbReference type="InterPro" id="IPR001753">
    <property type="entry name" value="Enoyl-CoA_hydra/iso"/>
</dbReference>
<dbReference type="EC" id="4.2.1.17" evidence="4"/>
<dbReference type="KEGG" id="rpe:RPE_4127"/>
<evidence type="ECO:0000256" key="1">
    <source>
        <dbReference type="ARBA" id="ARBA00005254"/>
    </source>
</evidence>
<dbReference type="OrthoDB" id="5730382at2"/>
<dbReference type="GO" id="GO:0006635">
    <property type="term" value="P:fatty acid beta-oxidation"/>
    <property type="evidence" value="ECO:0007669"/>
    <property type="project" value="TreeGrafter"/>
</dbReference>
<dbReference type="CDD" id="cd06558">
    <property type="entry name" value="crotonase-like"/>
    <property type="match status" value="1"/>
</dbReference>
<dbReference type="Pfam" id="PF00378">
    <property type="entry name" value="ECH_1"/>
    <property type="match status" value="1"/>
</dbReference>
<dbReference type="InterPro" id="IPR029045">
    <property type="entry name" value="ClpP/crotonase-like_dom_sf"/>
</dbReference>
<reference evidence="4" key="1">
    <citation type="submission" date="2006-09" db="EMBL/GenBank/DDBJ databases">
        <title>Complete sequence of Rhodopseudomonas palustris BisA53.</title>
        <authorList>
            <consortium name="US DOE Joint Genome Institute"/>
            <person name="Copeland A."/>
            <person name="Lucas S."/>
            <person name="Lapidus A."/>
            <person name="Barry K."/>
            <person name="Detter J.C."/>
            <person name="Glavina del Rio T."/>
            <person name="Hammon N."/>
            <person name="Israni S."/>
            <person name="Dalin E."/>
            <person name="Tice H."/>
            <person name="Pitluck S."/>
            <person name="Chain P."/>
            <person name="Malfatti S."/>
            <person name="Shin M."/>
            <person name="Vergez L."/>
            <person name="Schmutz J."/>
            <person name="Larimer F."/>
            <person name="Land M."/>
            <person name="Hauser L."/>
            <person name="Pelletier D.A."/>
            <person name="Kyrpides N."/>
            <person name="Kim E."/>
            <person name="Harwood C.S."/>
            <person name="Oda Y."/>
            <person name="Richardson P."/>
        </authorList>
    </citation>
    <scope>NUCLEOTIDE SEQUENCE [LARGE SCALE GENOMIC DNA]</scope>
    <source>
        <strain evidence="4">BisA53</strain>
    </source>
</reference>
<gene>
    <name evidence="4" type="ordered locus">RPE_4127</name>
</gene>
<dbReference type="PANTHER" id="PTHR11941:SF54">
    <property type="entry name" value="ENOYL-COA HYDRATASE, MITOCHONDRIAL"/>
    <property type="match status" value="1"/>
</dbReference>
<proteinExistence type="inferred from homology"/>
<dbReference type="InterPro" id="IPR014748">
    <property type="entry name" value="Enoyl-CoA_hydra_C"/>
</dbReference>
<name>Q07J31_RHOP5</name>
<keyword evidence="2 4" id="KW-0456">Lyase</keyword>
<evidence type="ECO:0000313" key="4">
    <source>
        <dbReference type="EMBL" id="ABJ08053.1"/>
    </source>
</evidence>
<dbReference type="AlphaFoldDB" id="Q07J31"/>
<dbReference type="eggNOG" id="COG1024">
    <property type="taxonomic scope" value="Bacteria"/>
</dbReference>
<dbReference type="Gene3D" id="3.90.226.10">
    <property type="entry name" value="2-enoyl-CoA Hydratase, Chain A, domain 1"/>
    <property type="match status" value="1"/>
</dbReference>
<dbReference type="HOGENOM" id="CLU_009834_7_6_5"/>
<dbReference type="PROSITE" id="PS00166">
    <property type="entry name" value="ENOYL_COA_HYDRATASE"/>
    <property type="match status" value="1"/>
</dbReference>
<evidence type="ECO:0000256" key="2">
    <source>
        <dbReference type="ARBA" id="ARBA00023239"/>
    </source>
</evidence>
<dbReference type="Gene3D" id="1.10.12.10">
    <property type="entry name" value="Lyase 2-enoyl-coa Hydratase, Chain A, domain 2"/>
    <property type="match status" value="1"/>
</dbReference>
<dbReference type="SUPFAM" id="SSF52096">
    <property type="entry name" value="ClpP/crotonase"/>
    <property type="match status" value="1"/>
</dbReference>
<organism evidence="4">
    <name type="scientific">Rhodopseudomonas palustris (strain BisA53)</name>
    <dbReference type="NCBI Taxonomy" id="316055"/>
    <lineage>
        <taxon>Bacteria</taxon>
        <taxon>Pseudomonadati</taxon>
        <taxon>Pseudomonadota</taxon>
        <taxon>Alphaproteobacteria</taxon>
        <taxon>Hyphomicrobiales</taxon>
        <taxon>Nitrobacteraceae</taxon>
        <taxon>Rhodopseudomonas</taxon>
    </lineage>
</organism>
<sequence>MSLQYSTVTRRGRITIVTLSRPEVMNALHSDAHFELHQVFNDFAQDPEQWVAIITGAGDKAFCAGNDLKWQASGGRRGWDTSGFAGLTARFDCDKPIIAAVNGVAMGGGFEVALACDLIIASENALFALPEPRVGLAALAGGLHRLPRQIGLKRAMGMILTARHVSAREGFELGFVNEVVPPSEALAAAERWADLICKNSPMSIRASKQAIQKGSMVSLEEAISDQRDYPAVRAMIASQDYIEGPQAFSEKRLPRWVGK</sequence>
<protein>
    <submittedName>
        <fullName evidence="4">Short chain enoyl-CoA hydratase</fullName>
        <ecNumber evidence="4">4.2.1.17</ecNumber>
    </submittedName>
</protein>
<dbReference type="InterPro" id="IPR018376">
    <property type="entry name" value="Enoyl-CoA_hyd/isom_CS"/>
</dbReference>
<dbReference type="FunFam" id="3.90.226.10:FF:000009">
    <property type="entry name" value="Carnitinyl-CoA dehydratase"/>
    <property type="match status" value="1"/>
</dbReference>
<comment type="similarity">
    <text evidence="1 3">Belongs to the enoyl-CoA hydratase/isomerase family.</text>
</comment>
<dbReference type="STRING" id="316055.RPE_4127"/>
<dbReference type="PANTHER" id="PTHR11941">
    <property type="entry name" value="ENOYL-COA HYDRATASE-RELATED"/>
    <property type="match status" value="1"/>
</dbReference>
<evidence type="ECO:0000256" key="3">
    <source>
        <dbReference type="RuleBase" id="RU003707"/>
    </source>
</evidence>
<accession>Q07J31</accession>
<dbReference type="EMBL" id="CP000463">
    <property type="protein sequence ID" value="ABJ08053.1"/>
    <property type="molecule type" value="Genomic_DNA"/>
</dbReference>
<dbReference type="GO" id="GO:0004300">
    <property type="term" value="F:enoyl-CoA hydratase activity"/>
    <property type="evidence" value="ECO:0007669"/>
    <property type="project" value="UniProtKB-EC"/>
</dbReference>